<dbReference type="Proteomes" id="UP000199183">
    <property type="component" value="Unassembled WGS sequence"/>
</dbReference>
<dbReference type="PANTHER" id="PTHR36933:SF1">
    <property type="entry name" value="SLL0788 PROTEIN"/>
    <property type="match status" value="1"/>
</dbReference>
<feature type="domain" description="DUF305" evidence="2">
    <location>
        <begin position="33"/>
        <end position="171"/>
    </location>
</feature>
<keyword evidence="4" id="KW-1185">Reference proteome</keyword>
<dbReference type="Gene3D" id="1.20.1260.10">
    <property type="match status" value="1"/>
</dbReference>
<gene>
    <name evidence="3" type="ORF">SAMN04489806_1003</name>
</gene>
<feature type="region of interest" description="Disordered" evidence="1">
    <location>
        <begin position="1"/>
        <end position="26"/>
    </location>
</feature>
<dbReference type="AlphaFoldDB" id="A0A1H4K5P4"/>
<dbReference type="PANTHER" id="PTHR36933">
    <property type="entry name" value="SLL0788 PROTEIN"/>
    <property type="match status" value="1"/>
</dbReference>
<sequence length="174" mass="18504">MLAGCSDPGSGSGSTADNSPSAQISSTTFNDADADFAMGMAAHHEQAIEMSDMLLAKDGVDRQVVALAQKIKEAQGPGIETMNSWLEAWGVESDMQMDHRMMSGEDMGKLDAASGADASSLFLEQMIEHHRGAVTMAEAEIDQGNNADALALAQKIIDDQNAEIQKMQDLLETL</sequence>
<evidence type="ECO:0000313" key="3">
    <source>
        <dbReference type="EMBL" id="SEB53232.1"/>
    </source>
</evidence>
<dbReference type="InterPro" id="IPR005183">
    <property type="entry name" value="DUF305_CopM-like"/>
</dbReference>
<organism evidence="3 4">
    <name type="scientific">Paramicrobacterium humi</name>
    <dbReference type="NCBI Taxonomy" id="640635"/>
    <lineage>
        <taxon>Bacteria</taxon>
        <taxon>Bacillati</taxon>
        <taxon>Actinomycetota</taxon>
        <taxon>Actinomycetes</taxon>
        <taxon>Micrococcales</taxon>
        <taxon>Microbacteriaceae</taxon>
        <taxon>Paramicrobacterium</taxon>
    </lineage>
</organism>
<dbReference type="EMBL" id="FNRY01000001">
    <property type="protein sequence ID" value="SEB53232.1"/>
    <property type="molecule type" value="Genomic_DNA"/>
</dbReference>
<evidence type="ECO:0000259" key="2">
    <source>
        <dbReference type="Pfam" id="PF03713"/>
    </source>
</evidence>
<evidence type="ECO:0000256" key="1">
    <source>
        <dbReference type="SAM" id="MobiDB-lite"/>
    </source>
</evidence>
<dbReference type="InterPro" id="IPR012347">
    <property type="entry name" value="Ferritin-like"/>
</dbReference>
<dbReference type="Pfam" id="PF03713">
    <property type="entry name" value="DUF305"/>
    <property type="match status" value="1"/>
</dbReference>
<dbReference type="STRING" id="640635.SAMN04489806_1003"/>
<protein>
    <submittedName>
        <fullName evidence="3">Uncharacterized conserved protein, DUF305 family</fullName>
    </submittedName>
</protein>
<name>A0A1H4K5P4_9MICO</name>
<evidence type="ECO:0000313" key="4">
    <source>
        <dbReference type="Proteomes" id="UP000199183"/>
    </source>
</evidence>
<proteinExistence type="predicted"/>
<accession>A0A1H4K5P4</accession>
<feature type="compositionally biased region" description="Polar residues" evidence="1">
    <location>
        <begin position="13"/>
        <end position="26"/>
    </location>
</feature>
<reference evidence="3 4" key="1">
    <citation type="submission" date="2016-10" db="EMBL/GenBank/DDBJ databases">
        <authorList>
            <person name="de Groot N.N."/>
        </authorList>
    </citation>
    <scope>NUCLEOTIDE SEQUENCE [LARGE SCALE GENOMIC DNA]</scope>
    <source>
        <strain evidence="3 4">DSM 21799</strain>
    </source>
</reference>